<reference evidence="12 13" key="1">
    <citation type="journal article" date="2017" name="Mol. Ecol.">
        <title>Comparative and population genomic landscape of Phellinus noxius: A hypervariable fungus causing root rot in trees.</title>
        <authorList>
            <person name="Chung C.L."/>
            <person name="Lee T.J."/>
            <person name="Akiba M."/>
            <person name="Lee H.H."/>
            <person name="Kuo T.H."/>
            <person name="Liu D."/>
            <person name="Ke H.M."/>
            <person name="Yokoi T."/>
            <person name="Roa M.B."/>
            <person name="Lu M.J."/>
            <person name="Chang Y.Y."/>
            <person name="Ann P.J."/>
            <person name="Tsai J.N."/>
            <person name="Chen C.Y."/>
            <person name="Tzean S.S."/>
            <person name="Ota Y."/>
            <person name="Hattori T."/>
            <person name="Sahashi N."/>
            <person name="Liou R.F."/>
            <person name="Kikuchi T."/>
            <person name="Tsai I.J."/>
        </authorList>
    </citation>
    <scope>NUCLEOTIDE SEQUENCE [LARGE SCALE GENOMIC DNA]</scope>
    <source>
        <strain evidence="12 13">FFPRI411160</strain>
    </source>
</reference>
<evidence type="ECO:0000313" key="12">
    <source>
        <dbReference type="EMBL" id="PAV21645.1"/>
    </source>
</evidence>
<comment type="catalytic activity">
    <reaction evidence="11">
        <text>L-leucine + 2-oxoglutarate = 4-methyl-2-oxopentanoate + L-glutamate</text>
        <dbReference type="Rhea" id="RHEA:18321"/>
        <dbReference type="ChEBI" id="CHEBI:16810"/>
        <dbReference type="ChEBI" id="CHEBI:17865"/>
        <dbReference type="ChEBI" id="CHEBI:29985"/>
        <dbReference type="ChEBI" id="CHEBI:57427"/>
        <dbReference type="EC" id="2.6.1.42"/>
    </reaction>
</comment>
<keyword evidence="13" id="KW-1185">Reference proteome</keyword>
<organism evidence="12 13">
    <name type="scientific">Pyrrhoderma noxium</name>
    <dbReference type="NCBI Taxonomy" id="2282107"/>
    <lineage>
        <taxon>Eukaryota</taxon>
        <taxon>Fungi</taxon>
        <taxon>Dikarya</taxon>
        <taxon>Basidiomycota</taxon>
        <taxon>Agaricomycotina</taxon>
        <taxon>Agaricomycetes</taxon>
        <taxon>Hymenochaetales</taxon>
        <taxon>Hymenochaetaceae</taxon>
        <taxon>Pyrrhoderma</taxon>
    </lineage>
</organism>
<keyword evidence="4 11" id="KW-0028">Amino-acid biosynthesis</keyword>
<evidence type="ECO:0000256" key="10">
    <source>
        <dbReference type="RuleBase" id="RU004516"/>
    </source>
</evidence>
<dbReference type="GO" id="GO:0052655">
    <property type="term" value="F:L-valine-2-oxoglutarate transaminase activity"/>
    <property type="evidence" value="ECO:0007669"/>
    <property type="project" value="RHEA"/>
</dbReference>
<dbReference type="STRING" id="2282107.A0A286UQ93"/>
<keyword evidence="3 11" id="KW-0032">Aminotransferase</keyword>
<gene>
    <name evidence="12" type="ORF">PNOK_0160200</name>
</gene>
<feature type="modified residue" description="N6-(pyridoxal phosphate)lysine" evidence="8">
    <location>
        <position position="231"/>
    </location>
</feature>
<dbReference type="InterPro" id="IPR005786">
    <property type="entry name" value="B_amino_transII"/>
</dbReference>
<dbReference type="GO" id="GO:0052654">
    <property type="term" value="F:L-leucine-2-oxoglutarate transaminase activity"/>
    <property type="evidence" value="ECO:0007669"/>
    <property type="project" value="RHEA"/>
</dbReference>
<accession>A0A286UQ93</accession>
<dbReference type="NCBIfam" id="NF009897">
    <property type="entry name" value="PRK13357.1"/>
    <property type="match status" value="1"/>
</dbReference>
<dbReference type="AlphaFoldDB" id="A0A286UQ93"/>
<dbReference type="GO" id="GO:0005739">
    <property type="term" value="C:mitochondrion"/>
    <property type="evidence" value="ECO:0007669"/>
    <property type="project" value="TreeGrafter"/>
</dbReference>
<evidence type="ECO:0000256" key="6">
    <source>
        <dbReference type="ARBA" id="ARBA00022898"/>
    </source>
</evidence>
<comment type="catalytic activity">
    <reaction evidence="11">
        <text>L-valine + 2-oxoglutarate = 3-methyl-2-oxobutanoate + L-glutamate</text>
        <dbReference type="Rhea" id="RHEA:24813"/>
        <dbReference type="ChEBI" id="CHEBI:11851"/>
        <dbReference type="ChEBI" id="CHEBI:16810"/>
        <dbReference type="ChEBI" id="CHEBI:29985"/>
        <dbReference type="ChEBI" id="CHEBI:57762"/>
        <dbReference type="EC" id="2.6.1.42"/>
    </reaction>
</comment>
<evidence type="ECO:0000256" key="3">
    <source>
        <dbReference type="ARBA" id="ARBA00022576"/>
    </source>
</evidence>
<evidence type="ECO:0000256" key="5">
    <source>
        <dbReference type="ARBA" id="ARBA00022679"/>
    </source>
</evidence>
<keyword evidence="7 11" id="KW-0100">Branched-chain amino acid biosynthesis</keyword>
<comment type="similarity">
    <text evidence="2 9">Belongs to the class-IV pyridoxal-phosphate-dependent aminotransferase family.</text>
</comment>
<dbReference type="FunCoup" id="A0A286UQ93">
    <property type="interactions" value="318"/>
</dbReference>
<dbReference type="NCBIfam" id="TIGR01123">
    <property type="entry name" value="ilvE_II"/>
    <property type="match status" value="1"/>
</dbReference>
<dbReference type="PROSITE" id="PS00770">
    <property type="entry name" value="AA_TRANSFER_CLASS_4"/>
    <property type="match status" value="1"/>
</dbReference>
<dbReference type="InterPro" id="IPR001544">
    <property type="entry name" value="Aminotrans_IV"/>
</dbReference>
<dbReference type="Proteomes" id="UP000217199">
    <property type="component" value="Unassembled WGS sequence"/>
</dbReference>
<keyword evidence="6 10" id="KW-0663">Pyridoxal phosphate</keyword>
<evidence type="ECO:0000256" key="9">
    <source>
        <dbReference type="RuleBase" id="RU004106"/>
    </source>
</evidence>
<dbReference type="Gene3D" id="3.20.10.10">
    <property type="entry name" value="D-amino Acid Aminotransferase, subunit A, domain 2"/>
    <property type="match status" value="1"/>
</dbReference>
<dbReference type="GO" id="GO:0009099">
    <property type="term" value="P:L-valine biosynthetic process"/>
    <property type="evidence" value="ECO:0007669"/>
    <property type="project" value="TreeGrafter"/>
</dbReference>
<dbReference type="EC" id="2.6.1.42" evidence="11"/>
<evidence type="ECO:0000313" key="13">
    <source>
        <dbReference type="Proteomes" id="UP000217199"/>
    </source>
</evidence>
<evidence type="ECO:0000256" key="8">
    <source>
        <dbReference type="PIRSR" id="PIRSR006468-1"/>
    </source>
</evidence>
<dbReference type="Pfam" id="PF01063">
    <property type="entry name" value="Aminotran_4"/>
    <property type="match status" value="1"/>
</dbReference>
<dbReference type="EMBL" id="NBII01000002">
    <property type="protein sequence ID" value="PAV21645.1"/>
    <property type="molecule type" value="Genomic_DNA"/>
</dbReference>
<dbReference type="PANTHER" id="PTHR11825">
    <property type="entry name" value="SUBGROUP IIII AMINOTRANSFERASE"/>
    <property type="match status" value="1"/>
</dbReference>
<evidence type="ECO:0000256" key="2">
    <source>
        <dbReference type="ARBA" id="ARBA00009320"/>
    </source>
</evidence>
<dbReference type="GO" id="GO:0009098">
    <property type="term" value="P:L-leucine biosynthetic process"/>
    <property type="evidence" value="ECO:0007669"/>
    <property type="project" value="TreeGrafter"/>
</dbReference>
<protein>
    <recommendedName>
        <fullName evidence="11">Branched-chain-amino-acid aminotransferase</fullName>
        <ecNumber evidence="11">2.6.1.42</ecNumber>
    </recommendedName>
</protein>
<dbReference type="GO" id="GO:0052656">
    <property type="term" value="F:L-isoleucine-2-oxoglutarate transaminase activity"/>
    <property type="evidence" value="ECO:0007669"/>
    <property type="project" value="RHEA"/>
</dbReference>
<dbReference type="SUPFAM" id="SSF56752">
    <property type="entry name" value="D-aminoacid aminotransferase-like PLP-dependent enzymes"/>
    <property type="match status" value="1"/>
</dbReference>
<dbReference type="InterPro" id="IPR043131">
    <property type="entry name" value="BCAT-like_N"/>
</dbReference>
<dbReference type="PIRSF" id="PIRSF006468">
    <property type="entry name" value="BCAT1"/>
    <property type="match status" value="1"/>
</dbReference>
<dbReference type="InterPro" id="IPR033939">
    <property type="entry name" value="BCAT_family"/>
</dbReference>
<dbReference type="Gene3D" id="3.30.470.10">
    <property type="match status" value="1"/>
</dbReference>
<dbReference type="InterPro" id="IPR043132">
    <property type="entry name" value="BCAT-like_C"/>
</dbReference>
<comment type="cofactor">
    <cofactor evidence="1 10">
        <name>pyridoxal 5'-phosphate</name>
        <dbReference type="ChEBI" id="CHEBI:597326"/>
    </cofactor>
</comment>
<comment type="caution">
    <text evidence="12">The sequence shown here is derived from an EMBL/GenBank/DDBJ whole genome shotgun (WGS) entry which is preliminary data.</text>
</comment>
<dbReference type="InterPro" id="IPR036038">
    <property type="entry name" value="Aminotransferase-like"/>
</dbReference>
<evidence type="ECO:0000256" key="11">
    <source>
        <dbReference type="RuleBase" id="RU004517"/>
    </source>
</evidence>
<sequence>MTANTNGNHTPNEPSQLDPVSTQYLKENKSSGSVLDPSKLILNLTKSPRTPLQPEDVVFGQTFSDHMLVMSYEPESGWSAPILQPYQPLTLDPASSCFQYCPNLFEGMKAYLGPDGEPRLFRPNLNMKRMKISAERVALPSIDTDALLTLIKKLVAVEKRWIPNRPGYSLYLRPTMIGTRPSLGVAASNHAMIYVICSPTGPYFGAGTRSISLYAVYDSVRSWPGGTGGYKLGLNYAPTFEPQRRAAQKGYKQVLWLLGDEHKITEAGAMNFFIVVKREDGDLDLMTPPLDGTILPGVTRDSVIELAKAHSEETPLPGLPASQRLHVHERTLTMGDLRAFGDNFVEAFCVGTAAIVAPVDRIGYDDQDIVLPSNTPVADALHERIISIQEGRFEWRDWSVKCE</sequence>
<proteinExistence type="inferred from homology"/>
<dbReference type="FunFam" id="3.30.470.10:FF:000002">
    <property type="entry name" value="Branched-chain-amino-acid aminotransferase"/>
    <property type="match status" value="1"/>
</dbReference>
<name>A0A286UQ93_9AGAM</name>
<dbReference type="OrthoDB" id="1732691at2759"/>
<evidence type="ECO:0000256" key="7">
    <source>
        <dbReference type="ARBA" id="ARBA00023304"/>
    </source>
</evidence>
<comment type="catalytic activity">
    <reaction evidence="11">
        <text>L-isoleucine + 2-oxoglutarate = (S)-3-methyl-2-oxopentanoate + L-glutamate</text>
        <dbReference type="Rhea" id="RHEA:24801"/>
        <dbReference type="ChEBI" id="CHEBI:16810"/>
        <dbReference type="ChEBI" id="CHEBI:29985"/>
        <dbReference type="ChEBI" id="CHEBI:35146"/>
        <dbReference type="ChEBI" id="CHEBI:58045"/>
        <dbReference type="EC" id="2.6.1.42"/>
    </reaction>
</comment>
<evidence type="ECO:0000256" key="4">
    <source>
        <dbReference type="ARBA" id="ARBA00022605"/>
    </source>
</evidence>
<dbReference type="CDD" id="cd01557">
    <property type="entry name" value="BCAT_beta_family"/>
    <property type="match status" value="1"/>
</dbReference>
<keyword evidence="5 11" id="KW-0808">Transferase</keyword>
<evidence type="ECO:0000256" key="1">
    <source>
        <dbReference type="ARBA" id="ARBA00001933"/>
    </source>
</evidence>
<dbReference type="InParanoid" id="A0A286UQ93"/>
<dbReference type="PANTHER" id="PTHR11825:SF44">
    <property type="entry name" value="BRANCHED-CHAIN-AMINO-ACID AMINOTRANSFERASE"/>
    <property type="match status" value="1"/>
</dbReference>
<dbReference type="InterPro" id="IPR018300">
    <property type="entry name" value="Aminotrans_IV_CS"/>
</dbReference>